<evidence type="ECO:0000259" key="2">
    <source>
        <dbReference type="Pfam" id="PF08327"/>
    </source>
</evidence>
<dbReference type="AlphaFoldDB" id="A0A1M5KYH5"/>
<evidence type="ECO:0000313" key="4">
    <source>
        <dbReference type="Proteomes" id="UP000184071"/>
    </source>
</evidence>
<dbReference type="Proteomes" id="UP000184071">
    <property type="component" value="Unassembled WGS sequence"/>
</dbReference>
<dbReference type="STRING" id="370979.SAMN05443663_103218"/>
<dbReference type="RefSeq" id="WP_073415344.1">
    <property type="nucleotide sequence ID" value="NZ_FQWC01000003.1"/>
</dbReference>
<feature type="domain" description="Activator of Hsp90 ATPase homologue 1/2-like C-terminal" evidence="2">
    <location>
        <begin position="12"/>
        <end position="136"/>
    </location>
</feature>
<dbReference type="EMBL" id="FQWC01000003">
    <property type="protein sequence ID" value="SHG57765.1"/>
    <property type="molecule type" value="Genomic_DNA"/>
</dbReference>
<organism evidence="3 4">
    <name type="scientific">Flavobacterium defluvii</name>
    <dbReference type="NCBI Taxonomy" id="370979"/>
    <lineage>
        <taxon>Bacteria</taxon>
        <taxon>Pseudomonadati</taxon>
        <taxon>Bacteroidota</taxon>
        <taxon>Flavobacteriia</taxon>
        <taxon>Flavobacteriales</taxon>
        <taxon>Flavobacteriaceae</taxon>
        <taxon>Flavobacterium</taxon>
    </lineage>
</organism>
<evidence type="ECO:0000256" key="1">
    <source>
        <dbReference type="ARBA" id="ARBA00006817"/>
    </source>
</evidence>
<dbReference type="InterPro" id="IPR023393">
    <property type="entry name" value="START-like_dom_sf"/>
</dbReference>
<dbReference type="Pfam" id="PF08327">
    <property type="entry name" value="AHSA1"/>
    <property type="match status" value="1"/>
</dbReference>
<proteinExistence type="inferred from homology"/>
<name>A0A1M5KYH5_9FLAO</name>
<dbReference type="Gene3D" id="3.30.530.20">
    <property type="match status" value="1"/>
</dbReference>
<evidence type="ECO:0000313" key="3">
    <source>
        <dbReference type="EMBL" id="SHG57765.1"/>
    </source>
</evidence>
<accession>A0A1M5KYH5</accession>
<keyword evidence="4" id="KW-1185">Reference proteome</keyword>
<comment type="similarity">
    <text evidence="1">Belongs to the AHA1 family.</text>
</comment>
<protein>
    <submittedName>
        <fullName evidence="3">Activator of Hsp90 ATPase homolog 1-like protein</fullName>
    </submittedName>
</protein>
<dbReference type="SUPFAM" id="SSF55961">
    <property type="entry name" value="Bet v1-like"/>
    <property type="match status" value="1"/>
</dbReference>
<dbReference type="InterPro" id="IPR013538">
    <property type="entry name" value="ASHA1/2-like_C"/>
</dbReference>
<dbReference type="CDD" id="cd07814">
    <property type="entry name" value="SRPBCC_CalC_Aha1-like"/>
    <property type="match status" value="1"/>
</dbReference>
<gene>
    <name evidence="3" type="ORF">SAMN05443663_103218</name>
</gene>
<reference evidence="4" key="1">
    <citation type="submission" date="2016-11" db="EMBL/GenBank/DDBJ databases">
        <authorList>
            <person name="Varghese N."/>
            <person name="Submissions S."/>
        </authorList>
    </citation>
    <scope>NUCLEOTIDE SEQUENCE [LARGE SCALE GENOMIC DNA]</scope>
    <source>
        <strain evidence="4">DSM 17963</strain>
    </source>
</reference>
<sequence length="139" mass="16129">MATNVSTIFLSAPIEKVWNALTKPELVKQWEYGSDLITDWKIGNEIRFRNEWEGQVFEQWGTVLEVSPNQKIKYSLFFPRPALEDKPENYFIMSYVLSEENQKVKLEIIQEDNRPGAVQEKPQGEENPILQALKAVVES</sequence>
<dbReference type="OrthoDB" id="2355173at2"/>